<gene>
    <name evidence="4" type="ORF">SHERM_00708</name>
</gene>
<dbReference type="PANTHER" id="PTHR33142">
    <property type="entry name" value="CYCLIN-DEPENDENT PROTEIN KINASE INHIBITOR SMR13"/>
    <property type="match status" value="1"/>
</dbReference>
<reference evidence="4" key="1">
    <citation type="submission" date="2019-12" db="EMBL/GenBank/DDBJ databases">
        <authorList>
            <person name="Scholes J."/>
        </authorList>
    </citation>
    <scope>NUCLEOTIDE SEQUENCE</scope>
</reference>
<comment type="caution">
    <text evidence="4">The sequence shown here is derived from an EMBL/GenBank/DDBJ whole genome shotgun (WGS) entry which is preliminary data.</text>
</comment>
<dbReference type="AlphaFoldDB" id="A0A9N7MEU9"/>
<evidence type="ECO:0000313" key="4">
    <source>
        <dbReference type="EMBL" id="CAA0805793.1"/>
    </source>
</evidence>
<organism evidence="4 5">
    <name type="scientific">Striga hermonthica</name>
    <name type="common">Purple witchweed</name>
    <name type="synonym">Buchnera hermonthica</name>
    <dbReference type="NCBI Taxonomy" id="68872"/>
    <lineage>
        <taxon>Eukaryota</taxon>
        <taxon>Viridiplantae</taxon>
        <taxon>Streptophyta</taxon>
        <taxon>Embryophyta</taxon>
        <taxon>Tracheophyta</taxon>
        <taxon>Spermatophyta</taxon>
        <taxon>Magnoliopsida</taxon>
        <taxon>eudicotyledons</taxon>
        <taxon>Gunneridae</taxon>
        <taxon>Pentapetalae</taxon>
        <taxon>asterids</taxon>
        <taxon>lamiids</taxon>
        <taxon>Lamiales</taxon>
        <taxon>Orobanchaceae</taxon>
        <taxon>Buchnereae</taxon>
        <taxon>Striga</taxon>
    </lineage>
</organism>
<keyword evidence="1" id="KW-0649">Protein kinase inhibitor</keyword>
<evidence type="ECO:0000256" key="1">
    <source>
        <dbReference type="ARBA" id="ARBA00023013"/>
    </source>
</evidence>
<accession>A0A9N7MEU9</accession>
<dbReference type="Proteomes" id="UP001153555">
    <property type="component" value="Unassembled WGS sequence"/>
</dbReference>
<keyword evidence="5" id="KW-1185">Reference proteome</keyword>
<evidence type="ECO:0000256" key="2">
    <source>
        <dbReference type="ARBA" id="ARBA00023306"/>
    </source>
</evidence>
<protein>
    <submittedName>
        <fullName evidence="4">Uncharacterized protein</fullName>
    </submittedName>
</protein>
<evidence type="ECO:0000313" key="5">
    <source>
        <dbReference type="Proteomes" id="UP001153555"/>
    </source>
</evidence>
<keyword evidence="2" id="KW-0131">Cell cycle</keyword>
<dbReference type="GO" id="GO:0005634">
    <property type="term" value="C:nucleus"/>
    <property type="evidence" value="ECO:0007669"/>
    <property type="project" value="TreeGrafter"/>
</dbReference>
<feature type="compositionally biased region" description="Basic residues" evidence="3">
    <location>
        <begin position="1"/>
        <end position="31"/>
    </location>
</feature>
<feature type="region of interest" description="Disordered" evidence="3">
    <location>
        <begin position="1"/>
        <end position="54"/>
    </location>
</feature>
<dbReference type="OrthoDB" id="1840446at2759"/>
<dbReference type="InterPro" id="IPR040389">
    <property type="entry name" value="SMR"/>
</dbReference>
<dbReference type="GO" id="GO:0032875">
    <property type="term" value="P:regulation of DNA endoreduplication"/>
    <property type="evidence" value="ECO:0007669"/>
    <property type="project" value="InterPro"/>
</dbReference>
<dbReference type="GO" id="GO:0004860">
    <property type="term" value="F:protein kinase inhibitor activity"/>
    <property type="evidence" value="ECO:0007669"/>
    <property type="project" value="UniProtKB-KW"/>
</dbReference>
<sequence length="130" mass="14477">MAPSSCRRKGSRKPSSSRRKILFKNSSKNRKNSIIISTESSKTEASNGIADNNSNYCNTGSSYNGSICSTPKAERFRLPETSTCPPAPKKTRRLRLKNCSLKRTGSVSVPFFESPDIDLFFYFALHGFQV</sequence>
<dbReference type="PANTHER" id="PTHR33142:SF8">
    <property type="entry name" value="CYCLIN-DEPENDENT PROTEIN KINASE INHIBITOR SMR9"/>
    <property type="match status" value="1"/>
</dbReference>
<feature type="compositionally biased region" description="Low complexity" evidence="3">
    <location>
        <begin position="32"/>
        <end position="46"/>
    </location>
</feature>
<evidence type="ECO:0000256" key="3">
    <source>
        <dbReference type="SAM" id="MobiDB-lite"/>
    </source>
</evidence>
<name>A0A9N7MEU9_STRHE</name>
<proteinExistence type="predicted"/>
<dbReference type="EMBL" id="CACSLK010000214">
    <property type="protein sequence ID" value="CAA0805793.1"/>
    <property type="molecule type" value="Genomic_DNA"/>
</dbReference>